<name>A0ABQ7AZS0_BRACR</name>
<dbReference type="EMBL" id="QGKV02001556">
    <property type="protein sequence ID" value="KAF3519680.1"/>
    <property type="molecule type" value="Genomic_DNA"/>
</dbReference>
<accession>A0ABQ7AZS0</accession>
<proteinExistence type="predicted"/>
<evidence type="ECO:0000313" key="1">
    <source>
        <dbReference type="EMBL" id="KAF3519680.1"/>
    </source>
</evidence>
<gene>
    <name evidence="1" type="ORF">DY000_02059557</name>
</gene>
<reference evidence="1 2" key="1">
    <citation type="journal article" date="2020" name="BMC Genomics">
        <title>Intraspecific diversification of the crop wild relative Brassica cretica Lam. using demographic model selection.</title>
        <authorList>
            <person name="Kioukis A."/>
            <person name="Michalopoulou V.A."/>
            <person name="Briers L."/>
            <person name="Pirintsos S."/>
            <person name="Studholme D.J."/>
            <person name="Pavlidis P."/>
            <person name="Sarris P.F."/>
        </authorList>
    </citation>
    <scope>NUCLEOTIDE SEQUENCE [LARGE SCALE GENOMIC DNA]</scope>
    <source>
        <strain evidence="2">cv. PFS-1207/04</strain>
    </source>
</reference>
<protein>
    <submittedName>
        <fullName evidence="1">Uncharacterized protein</fullName>
    </submittedName>
</protein>
<comment type="caution">
    <text evidence="1">The sequence shown here is derived from an EMBL/GenBank/DDBJ whole genome shotgun (WGS) entry which is preliminary data.</text>
</comment>
<organism evidence="1 2">
    <name type="scientific">Brassica cretica</name>
    <name type="common">Mustard</name>
    <dbReference type="NCBI Taxonomy" id="69181"/>
    <lineage>
        <taxon>Eukaryota</taxon>
        <taxon>Viridiplantae</taxon>
        <taxon>Streptophyta</taxon>
        <taxon>Embryophyta</taxon>
        <taxon>Tracheophyta</taxon>
        <taxon>Spermatophyta</taxon>
        <taxon>Magnoliopsida</taxon>
        <taxon>eudicotyledons</taxon>
        <taxon>Gunneridae</taxon>
        <taxon>Pentapetalae</taxon>
        <taxon>rosids</taxon>
        <taxon>malvids</taxon>
        <taxon>Brassicales</taxon>
        <taxon>Brassicaceae</taxon>
        <taxon>Brassiceae</taxon>
        <taxon>Brassica</taxon>
    </lineage>
</organism>
<dbReference type="Proteomes" id="UP000266723">
    <property type="component" value="Unassembled WGS sequence"/>
</dbReference>
<evidence type="ECO:0000313" key="2">
    <source>
        <dbReference type="Proteomes" id="UP000266723"/>
    </source>
</evidence>
<keyword evidence="2" id="KW-1185">Reference proteome</keyword>
<sequence length="224" mass="24678">MLLFCHLLHRRVLYPLRLDCCSVPGVLSASSSHVRSSSVDVVQLGGGVTTRGWSVCVRWSRLLGFCREFLKLLAGTKARRGGAYSVFSAPRVLWSIVVVQWRRCRLWPVPRVARMLLSISLPLLGCLSRSIFLVRLAAIVSCPLSCFVRGIRVSIDFESPSCLGVLKIVQAVHERFSPCSSGAGYSGGVMGVPGIRGNEVNLTVPWSTLMVENNFRFLKILKST</sequence>